<dbReference type="InterPro" id="IPR005823">
    <property type="entry name" value="Ribosomal_uL13_bac-type"/>
</dbReference>
<evidence type="ECO:0000256" key="4">
    <source>
        <dbReference type="ARBA" id="ARBA00035201"/>
    </source>
</evidence>
<dbReference type="AlphaFoldDB" id="A0A0R3JUM8"/>
<evidence type="ECO:0000256" key="6">
    <source>
        <dbReference type="RuleBase" id="RU003877"/>
    </source>
</evidence>
<dbReference type="Pfam" id="PF00572">
    <property type="entry name" value="Ribosomal_L13"/>
    <property type="match status" value="1"/>
</dbReference>
<keyword evidence="2 5" id="KW-0689">Ribosomal protein</keyword>
<evidence type="ECO:0000313" key="9">
    <source>
        <dbReference type="Proteomes" id="UP000052015"/>
    </source>
</evidence>
<dbReference type="STRING" id="908809.ABG79_01067"/>
<dbReference type="PATRIC" id="fig|908809.3.peg.1075"/>
<dbReference type="GO" id="GO:0003735">
    <property type="term" value="F:structural constituent of ribosome"/>
    <property type="evidence" value="ECO:0007669"/>
    <property type="project" value="InterPro"/>
</dbReference>
<comment type="function">
    <text evidence="5 7">This protein is one of the early assembly proteins of the 50S ribosomal subunit, although it is not seen to bind rRNA by itself. It is important during the early stages of 50S assembly.</text>
</comment>
<dbReference type="GO" id="GO:0022625">
    <property type="term" value="C:cytosolic large ribosomal subunit"/>
    <property type="evidence" value="ECO:0007669"/>
    <property type="project" value="TreeGrafter"/>
</dbReference>
<dbReference type="GO" id="GO:0017148">
    <property type="term" value="P:negative regulation of translation"/>
    <property type="evidence" value="ECO:0007669"/>
    <property type="project" value="TreeGrafter"/>
</dbReference>
<dbReference type="GO" id="GO:0003729">
    <property type="term" value="F:mRNA binding"/>
    <property type="evidence" value="ECO:0007669"/>
    <property type="project" value="UniProtKB-ARBA"/>
</dbReference>
<reference evidence="8 9" key="1">
    <citation type="submission" date="2015-09" db="EMBL/GenBank/DDBJ databases">
        <title>Draft genome sequence of a Caloramator mitchellensis, a moderate thermophile from the Great Artesian Basin of Australia.</title>
        <authorList>
            <person name="Patel B.K."/>
        </authorList>
    </citation>
    <scope>NUCLEOTIDE SEQUENCE [LARGE SCALE GENOMIC DNA]</scope>
    <source>
        <strain evidence="8 9">VF08</strain>
    </source>
</reference>
<dbReference type="HAMAP" id="MF_01366">
    <property type="entry name" value="Ribosomal_uL13"/>
    <property type="match status" value="1"/>
</dbReference>
<dbReference type="RefSeq" id="WP_057977855.1">
    <property type="nucleotide sequence ID" value="NZ_LKHP01000004.1"/>
</dbReference>
<gene>
    <name evidence="5 7 8" type="primary">rplM</name>
    <name evidence="8" type="ORF">ABG79_01067</name>
</gene>
<sequence length="144" mass="16581">MKTYMAKKEEVQRKWYVVDATDKTLGRLASQIATILRGKHKAIYTPNVDTGDFVIVINAEKVALTGKKLDQKLYRHHSLYPGGMKEVSYRKLLDTKPELAIEEAVRRMLPKGPLGRQMFKKLKVYRGSAHNHEAQKPEVLELKY</sequence>
<dbReference type="EMBL" id="LKHP01000004">
    <property type="protein sequence ID" value="KRQ87264.1"/>
    <property type="molecule type" value="Genomic_DNA"/>
</dbReference>
<dbReference type="InterPro" id="IPR005822">
    <property type="entry name" value="Ribosomal_uL13"/>
</dbReference>
<dbReference type="Proteomes" id="UP000052015">
    <property type="component" value="Unassembled WGS sequence"/>
</dbReference>
<evidence type="ECO:0000256" key="3">
    <source>
        <dbReference type="ARBA" id="ARBA00023274"/>
    </source>
</evidence>
<proteinExistence type="inferred from homology"/>
<accession>A0A0R3JUM8</accession>
<dbReference type="OrthoDB" id="9801330at2"/>
<dbReference type="PANTHER" id="PTHR11545">
    <property type="entry name" value="RIBOSOMAL PROTEIN L13"/>
    <property type="match status" value="1"/>
</dbReference>
<evidence type="ECO:0000256" key="1">
    <source>
        <dbReference type="ARBA" id="ARBA00006227"/>
    </source>
</evidence>
<dbReference type="FunFam" id="3.90.1180.10:FF:000001">
    <property type="entry name" value="50S ribosomal protein L13"/>
    <property type="match status" value="1"/>
</dbReference>
<evidence type="ECO:0000313" key="8">
    <source>
        <dbReference type="EMBL" id="KRQ87264.1"/>
    </source>
</evidence>
<dbReference type="InterPro" id="IPR023563">
    <property type="entry name" value="Ribosomal_uL13_CS"/>
</dbReference>
<dbReference type="Gene3D" id="3.90.1180.10">
    <property type="entry name" value="Ribosomal protein L13"/>
    <property type="match status" value="1"/>
</dbReference>
<dbReference type="PROSITE" id="PS00783">
    <property type="entry name" value="RIBOSOMAL_L13"/>
    <property type="match status" value="1"/>
</dbReference>
<evidence type="ECO:0000256" key="2">
    <source>
        <dbReference type="ARBA" id="ARBA00022980"/>
    </source>
</evidence>
<dbReference type="GO" id="GO:0006412">
    <property type="term" value="P:translation"/>
    <property type="evidence" value="ECO:0007669"/>
    <property type="project" value="UniProtKB-UniRule"/>
</dbReference>
<keyword evidence="3 5" id="KW-0687">Ribonucleoprotein</keyword>
<evidence type="ECO:0000256" key="7">
    <source>
        <dbReference type="RuleBase" id="RU003878"/>
    </source>
</evidence>
<dbReference type="PIRSF" id="PIRSF002181">
    <property type="entry name" value="Ribosomal_L13"/>
    <property type="match status" value="1"/>
</dbReference>
<organism evidence="8 9">
    <name type="scientific">Caloramator mitchellensis</name>
    <dbReference type="NCBI Taxonomy" id="908809"/>
    <lineage>
        <taxon>Bacteria</taxon>
        <taxon>Bacillati</taxon>
        <taxon>Bacillota</taxon>
        <taxon>Clostridia</taxon>
        <taxon>Eubacteriales</taxon>
        <taxon>Clostridiaceae</taxon>
        <taxon>Caloramator</taxon>
    </lineage>
</organism>
<comment type="similarity">
    <text evidence="1 5 6">Belongs to the universal ribosomal protein uL13 family.</text>
</comment>
<protein>
    <recommendedName>
        <fullName evidence="4 5">Large ribosomal subunit protein uL13</fullName>
    </recommendedName>
</protein>
<comment type="caution">
    <text evidence="8">The sequence shown here is derived from an EMBL/GenBank/DDBJ whole genome shotgun (WGS) entry which is preliminary data.</text>
</comment>
<dbReference type="NCBIfam" id="TIGR01066">
    <property type="entry name" value="rplM_bact"/>
    <property type="match status" value="1"/>
</dbReference>
<name>A0A0R3JUM8_CALMK</name>
<evidence type="ECO:0000256" key="5">
    <source>
        <dbReference type="HAMAP-Rule" id="MF_01366"/>
    </source>
</evidence>
<dbReference type="PANTHER" id="PTHR11545:SF2">
    <property type="entry name" value="LARGE RIBOSOMAL SUBUNIT PROTEIN UL13M"/>
    <property type="match status" value="1"/>
</dbReference>
<dbReference type="InterPro" id="IPR036899">
    <property type="entry name" value="Ribosomal_uL13_sf"/>
</dbReference>
<keyword evidence="9" id="KW-1185">Reference proteome</keyword>
<comment type="subunit">
    <text evidence="5">Part of the 50S ribosomal subunit.</text>
</comment>
<dbReference type="SUPFAM" id="SSF52161">
    <property type="entry name" value="Ribosomal protein L13"/>
    <property type="match status" value="1"/>
</dbReference>
<dbReference type="CDD" id="cd00392">
    <property type="entry name" value="Ribosomal_L13"/>
    <property type="match status" value="1"/>
</dbReference>